<organism evidence="5 6">
    <name type="scientific">Sphaerotilus microaerophilus</name>
    <dbReference type="NCBI Taxonomy" id="2914710"/>
    <lineage>
        <taxon>Bacteria</taxon>
        <taxon>Pseudomonadati</taxon>
        <taxon>Pseudomonadota</taxon>
        <taxon>Betaproteobacteria</taxon>
        <taxon>Burkholderiales</taxon>
        <taxon>Sphaerotilaceae</taxon>
        <taxon>Sphaerotilus</taxon>
    </lineage>
</organism>
<dbReference type="Pfam" id="PF07690">
    <property type="entry name" value="MFS_1"/>
    <property type="match status" value="1"/>
</dbReference>
<feature type="transmembrane region" description="Helical" evidence="4">
    <location>
        <begin position="332"/>
        <end position="353"/>
    </location>
</feature>
<dbReference type="Proteomes" id="UP001057498">
    <property type="component" value="Chromosome"/>
</dbReference>
<proteinExistence type="predicted"/>
<keyword evidence="2 4" id="KW-1133">Transmembrane helix</keyword>
<feature type="transmembrane region" description="Helical" evidence="4">
    <location>
        <begin position="304"/>
        <end position="320"/>
    </location>
</feature>
<evidence type="ECO:0000313" key="6">
    <source>
        <dbReference type="Proteomes" id="UP001057498"/>
    </source>
</evidence>
<keyword evidence="1 4" id="KW-0812">Transmembrane</keyword>
<feature type="transmembrane region" description="Helical" evidence="4">
    <location>
        <begin position="49"/>
        <end position="71"/>
    </location>
</feature>
<accession>A0ABM7YNX6</accession>
<dbReference type="InterPro" id="IPR011701">
    <property type="entry name" value="MFS"/>
</dbReference>
<feature type="transmembrane region" description="Helical" evidence="4">
    <location>
        <begin position="102"/>
        <end position="122"/>
    </location>
</feature>
<protein>
    <submittedName>
        <fullName evidence="5">MFS transporter</fullName>
    </submittedName>
</protein>
<sequence>MTAVLRDRTLIGFMLAASLASTIGGLPFNALPVMLGSLADSFGLAPQAVGLLGSICFAGYLVGTLGAPLWMNRLDWRWLTLVSAVGTAGSFALSSVVSELHWLYAVWVLIGFFASTMTCLGMRILADLPNKVRAFGVRQGVELAVTAAVLFALPPLVIAHWRYPGAAWTLAAVVAVLGLSAFWVPRRAWTGDLSARAVAVPTGRQAIPWPAAAALLVFFLFLVGNIGLWAFLERIGAALTIAPAEMGLVFAVLKLLGGVAAFAVAIFGDRLAGRTAHGLVLLGILAGLALLAAAGSFLPFALGAWIWEFAFTCGCVLQTADIARRDPSGRAILLVPAAFASSAMVGPALAGQIVAGGSFLPLLALALLSALTPWLAALVRARRA</sequence>
<evidence type="ECO:0000256" key="3">
    <source>
        <dbReference type="ARBA" id="ARBA00023136"/>
    </source>
</evidence>
<evidence type="ECO:0000256" key="2">
    <source>
        <dbReference type="ARBA" id="ARBA00022989"/>
    </source>
</evidence>
<feature type="transmembrane region" description="Helical" evidence="4">
    <location>
        <begin position="279"/>
        <end position="298"/>
    </location>
</feature>
<evidence type="ECO:0000256" key="1">
    <source>
        <dbReference type="ARBA" id="ARBA00022692"/>
    </source>
</evidence>
<gene>
    <name evidence="5" type="ORF">CATMQ487_31640</name>
</gene>
<feature type="transmembrane region" description="Helical" evidence="4">
    <location>
        <begin position="143"/>
        <end position="161"/>
    </location>
</feature>
<keyword evidence="3 4" id="KW-0472">Membrane</keyword>
<evidence type="ECO:0000313" key="5">
    <source>
        <dbReference type="EMBL" id="BDI06194.1"/>
    </source>
</evidence>
<name>A0ABM7YNX6_9BURK</name>
<feature type="transmembrane region" description="Helical" evidence="4">
    <location>
        <begin position="244"/>
        <end position="267"/>
    </location>
</feature>
<reference evidence="5" key="1">
    <citation type="submission" date="2022-04" db="EMBL/GenBank/DDBJ databases">
        <title>Whole genome sequence of Sphaerotilus sp. FB-5.</title>
        <authorList>
            <person name="Takeda M."/>
            <person name="Narihara S."/>
            <person name="Akimoto M."/>
            <person name="Akimoto R."/>
            <person name="Nishiyashiki S."/>
            <person name="Murakami T."/>
        </authorList>
    </citation>
    <scope>NUCLEOTIDE SEQUENCE</scope>
    <source>
        <strain evidence="5">FB-5</strain>
    </source>
</reference>
<dbReference type="Gene3D" id="1.20.1250.20">
    <property type="entry name" value="MFS general substrate transporter like domains"/>
    <property type="match status" value="1"/>
</dbReference>
<keyword evidence="6" id="KW-1185">Reference proteome</keyword>
<evidence type="ECO:0000256" key="4">
    <source>
        <dbReference type="SAM" id="Phobius"/>
    </source>
</evidence>
<dbReference type="InterPro" id="IPR036259">
    <property type="entry name" value="MFS_trans_sf"/>
</dbReference>
<feature type="transmembrane region" description="Helical" evidence="4">
    <location>
        <begin position="78"/>
        <end position="96"/>
    </location>
</feature>
<dbReference type="SUPFAM" id="SSF103473">
    <property type="entry name" value="MFS general substrate transporter"/>
    <property type="match status" value="1"/>
</dbReference>
<feature type="transmembrane region" description="Helical" evidence="4">
    <location>
        <begin position="359"/>
        <end position="379"/>
    </location>
</feature>
<feature type="transmembrane region" description="Helical" evidence="4">
    <location>
        <begin position="167"/>
        <end position="185"/>
    </location>
</feature>
<feature type="transmembrane region" description="Helical" evidence="4">
    <location>
        <begin position="206"/>
        <end position="232"/>
    </location>
</feature>
<dbReference type="EMBL" id="AP025730">
    <property type="protein sequence ID" value="BDI06194.1"/>
    <property type="molecule type" value="Genomic_DNA"/>
</dbReference>